<feature type="domain" description="Microcystin LR degradation protein MlrC N-terminal" evidence="3">
    <location>
        <begin position="2"/>
        <end position="290"/>
    </location>
</feature>
<dbReference type="Pfam" id="PF07364">
    <property type="entry name" value="DUF1485"/>
    <property type="match status" value="1"/>
</dbReference>
<protein>
    <recommendedName>
        <fullName evidence="1">Microcystinase C</fullName>
        <shortName evidence="1">MlrC</shortName>
    </recommendedName>
</protein>
<organism evidence="4 5">
    <name type="scientific">Paracoccus solventivorans</name>
    <dbReference type="NCBI Taxonomy" id="53463"/>
    <lineage>
        <taxon>Bacteria</taxon>
        <taxon>Pseudomonadati</taxon>
        <taxon>Pseudomonadota</taxon>
        <taxon>Alphaproteobacteria</taxon>
        <taxon>Rhodobacterales</taxon>
        <taxon>Paracoccaceae</taxon>
        <taxon>Paracoccus</taxon>
    </lineage>
</organism>
<proteinExistence type="inferred from homology"/>
<comment type="function">
    <text evidence="1">Involved in peptidolytic degradation of cyclic heptapeptide hepatotoxin microcystin (MC).</text>
</comment>
<evidence type="ECO:0000313" key="5">
    <source>
        <dbReference type="Proteomes" id="UP000184444"/>
    </source>
</evidence>
<feature type="domain" description="Microcystin LR degradation protein MlrC C-terminal" evidence="2">
    <location>
        <begin position="299"/>
        <end position="475"/>
    </location>
</feature>
<evidence type="ECO:0000313" key="4">
    <source>
        <dbReference type="EMBL" id="SHM50181.1"/>
    </source>
</evidence>
<dbReference type="OrthoDB" id="9782658at2"/>
<dbReference type="GO" id="GO:0046872">
    <property type="term" value="F:metal ion binding"/>
    <property type="evidence" value="ECO:0007669"/>
    <property type="project" value="UniProtKB-KW"/>
</dbReference>
<dbReference type="RefSeq" id="WP_073068152.1">
    <property type="nucleotide sequence ID" value="NZ_FRCK01000011.1"/>
</dbReference>
<dbReference type="Pfam" id="PF07171">
    <property type="entry name" value="MlrC_C"/>
    <property type="match status" value="1"/>
</dbReference>
<dbReference type="STRING" id="53463.SAMN05444389_11141"/>
<name>A0A1M7JB99_9RHOB</name>
<keyword evidence="1" id="KW-0378">Hydrolase</keyword>
<keyword evidence="1" id="KW-0482">Metalloprotease</keyword>
<dbReference type="GO" id="GO:0008237">
    <property type="term" value="F:metallopeptidase activity"/>
    <property type="evidence" value="ECO:0007669"/>
    <property type="project" value="UniProtKB-KW"/>
</dbReference>
<evidence type="ECO:0000259" key="3">
    <source>
        <dbReference type="Pfam" id="PF07364"/>
    </source>
</evidence>
<dbReference type="InterPro" id="IPR009197">
    <property type="entry name" value="MlrC"/>
</dbReference>
<dbReference type="EMBL" id="FRCK01000011">
    <property type="protein sequence ID" value="SHM50181.1"/>
    <property type="molecule type" value="Genomic_DNA"/>
</dbReference>
<gene>
    <name evidence="4" type="ORF">SAMN05444389_11141</name>
</gene>
<comment type="similarity">
    <text evidence="1">Belongs to the peptidase M81 family.</text>
</comment>
<dbReference type="Proteomes" id="UP000184444">
    <property type="component" value="Unassembled WGS sequence"/>
</dbReference>
<evidence type="ECO:0000256" key="1">
    <source>
        <dbReference type="PIRNR" id="PIRNR012702"/>
    </source>
</evidence>
<sequence length="494" mass="52649">MKVAVISFEYEGNTFSLTRAGRGEFERRLLAFDGDVLTRTAGRALAVTAGCEVLAAAGIGILPIVAAHGGSGGAVEDGFFDEILAHVERRLREAGPLDGVFLALHGAMVCESHDDPEGELLELVRGIVGPDAPIASSLDLHANVTPRMVGNADILVGYETYPHDDVYATGERAARLLVRALRREISPRLAIRRINGFVPVIGGATAEGPMAEVRAMAREMERAGEALCVSYFPVQPWLDIPDIGICGLAVTDGDPGAAELAATRIVTAMWNRRRDFYLPHHTAREAVQDAAALPGPVLLSDSPDCVGGGSSGDLTQVLAALAELAPDLDSAVLIVDPAAVAAAGAAGVGARLTLDIGAGKDRRFGGPVRLEVQVEHLGDGRFSYDGGPMAGPSGNMGPCAVLRHKGIRILAATHPTYDYGDEQFRSVGIDWRQLHIAVFKNPMNFRNLLRPDTTWIGVSGAGPTAPRLEDLEWHRKPRPFWPLDDFETTPFLDS</sequence>
<evidence type="ECO:0000259" key="2">
    <source>
        <dbReference type="Pfam" id="PF07171"/>
    </source>
</evidence>
<accession>A0A1M7JB99</accession>
<keyword evidence="1" id="KW-0479">Metal-binding</keyword>
<dbReference type="InterPro" id="IPR015995">
    <property type="entry name" value="MlrC_N"/>
</dbReference>
<comment type="cofactor">
    <cofactor evidence="1">
        <name>Zn(2+)</name>
        <dbReference type="ChEBI" id="CHEBI:29105"/>
    </cofactor>
    <text evidence="1">Binds 1 zinc ion per subunit.</text>
</comment>
<dbReference type="InterPro" id="IPR010799">
    <property type="entry name" value="MlrC_C"/>
</dbReference>
<dbReference type="GO" id="GO:0006508">
    <property type="term" value="P:proteolysis"/>
    <property type="evidence" value="ECO:0007669"/>
    <property type="project" value="UniProtKB-KW"/>
</dbReference>
<keyword evidence="1" id="KW-0645">Protease</keyword>
<dbReference type="PIRSF" id="PIRSF012702">
    <property type="entry name" value="UCP012702"/>
    <property type="match status" value="1"/>
</dbReference>
<reference evidence="5" key="1">
    <citation type="submission" date="2016-11" db="EMBL/GenBank/DDBJ databases">
        <authorList>
            <person name="Varghese N."/>
            <person name="Submissions S."/>
        </authorList>
    </citation>
    <scope>NUCLEOTIDE SEQUENCE [LARGE SCALE GENOMIC DNA]</scope>
    <source>
        <strain evidence="5">DSM 6637</strain>
    </source>
</reference>
<dbReference type="AlphaFoldDB" id="A0A1M7JB99"/>
<keyword evidence="5" id="KW-1185">Reference proteome</keyword>